<name>A0A6A4VE55_AMPAM</name>
<feature type="signal peptide" evidence="1">
    <location>
        <begin position="1"/>
        <end position="25"/>
    </location>
</feature>
<organism evidence="2 3">
    <name type="scientific">Amphibalanus amphitrite</name>
    <name type="common">Striped barnacle</name>
    <name type="synonym">Balanus amphitrite</name>
    <dbReference type="NCBI Taxonomy" id="1232801"/>
    <lineage>
        <taxon>Eukaryota</taxon>
        <taxon>Metazoa</taxon>
        <taxon>Ecdysozoa</taxon>
        <taxon>Arthropoda</taxon>
        <taxon>Crustacea</taxon>
        <taxon>Multicrustacea</taxon>
        <taxon>Cirripedia</taxon>
        <taxon>Thoracica</taxon>
        <taxon>Thoracicalcarea</taxon>
        <taxon>Balanomorpha</taxon>
        <taxon>Balanoidea</taxon>
        <taxon>Balanidae</taxon>
        <taxon>Amphibalaninae</taxon>
        <taxon>Amphibalanus</taxon>
    </lineage>
</organism>
<dbReference type="EMBL" id="VIIS01002087">
    <property type="protein sequence ID" value="KAF0288678.1"/>
    <property type="molecule type" value="Genomic_DNA"/>
</dbReference>
<protein>
    <submittedName>
        <fullName evidence="2">Uncharacterized protein</fullName>
    </submittedName>
</protein>
<evidence type="ECO:0000313" key="2">
    <source>
        <dbReference type="EMBL" id="KAF0288678.1"/>
    </source>
</evidence>
<comment type="caution">
    <text evidence="2">The sequence shown here is derived from an EMBL/GenBank/DDBJ whole genome shotgun (WGS) entry which is preliminary data.</text>
</comment>
<dbReference type="AlphaFoldDB" id="A0A6A4VE55"/>
<keyword evidence="3" id="KW-1185">Reference proteome</keyword>
<proteinExistence type="predicted"/>
<dbReference type="OrthoDB" id="6404115at2759"/>
<reference evidence="2 3" key="1">
    <citation type="submission" date="2019-07" db="EMBL/GenBank/DDBJ databases">
        <title>Draft genome assembly of a fouling barnacle, Amphibalanus amphitrite (Darwin, 1854): The first reference genome for Thecostraca.</title>
        <authorList>
            <person name="Kim W."/>
        </authorList>
    </citation>
    <scope>NUCLEOTIDE SEQUENCE [LARGE SCALE GENOMIC DNA]</scope>
    <source>
        <strain evidence="2">SNU_AA5</strain>
        <tissue evidence="2">Soma without cirri and trophi</tissue>
    </source>
</reference>
<sequence>MRSPVGLRTLWLLGLPLLLPAPALTGSAGRRSPGPAVCEIAGCSVLPSSSCANARSVSCLSPGNETMTLHQDFFPTGVLSVNISGWSHVIIDEGAIKSLHSLVNFTISHAQRLDIESHGMASHSNNSLRLVKFENIASLHVKTGSFSGHWESQTAIQMHHIGHLDVKSRAFDYHQAEEADDRRAEEGPSFLLQYVKMLNLESSWITGSVFEYVMNNVTMDVCHEESFGGRAFFSEWNNVTIGNISNKCFHSRNDMASFVVRNLLVKGDMHPYAFSGAVNELIIWDSYFDVVQSKSFNMTVCTMQVIGSRIRELQPEGLCVSVKEILRLETTRIDHIHKDALVRITVDESIKELDPLLTLDKLTIVKAAAGSMSLSRCAKVRMIWLDMLYPWPRICPAYKWVQWLTEGGVDRQLGQYQYQLFLQLIRRRMCSGENLIRLPRLVEDPECASHSRTFSGAAPGRVG</sequence>
<keyword evidence="1" id="KW-0732">Signal</keyword>
<gene>
    <name evidence="2" type="ORF">FJT64_012984</name>
</gene>
<accession>A0A6A4VE55</accession>
<evidence type="ECO:0000256" key="1">
    <source>
        <dbReference type="SAM" id="SignalP"/>
    </source>
</evidence>
<dbReference type="Proteomes" id="UP000440578">
    <property type="component" value="Unassembled WGS sequence"/>
</dbReference>
<feature type="chain" id="PRO_5025575773" evidence="1">
    <location>
        <begin position="26"/>
        <end position="463"/>
    </location>
</feature>
<evidence type="ECO:0000313" key="3">
    <source>
        <dbReference type="Proteomes" id="UP000440578"/>
    </source>
</evidence>